<evidence type="ECO:0000256" key="4">
    <source>
        <dbReference type="ARBA" id="ARBA00023136"/>
    </source>
</evidence>
<dbReference type="PROSITE" id="PS00211">
    <property type="entry name" value="ABC_TRANSPORTER_1"/>
    <property type="match status" value="1"/>
</dbReference>
<keyword evidence="3 5" id="KW-1133">Transmembrane helix</keyword>
<name>A0A8J3C440_9ACTN</name>
<dbReference type="Gene3D" id="3.40.50.300">
    <property type="entry name" value="P-loop containing nucleotide triphosphate hydrolases"/>
    <property type="match status" value="1"/>
</dbReference>
<dbReference type="InterPro" id="IPR027417">
    <property type="entry name" value="P-loop_NTPase"/>
</dbReference>
<feature type="transmembrane region" description="Helical" evidence="5">
    <location>
        <begin position="285"/>
        <end position="302"/>
    </location>
</feature>
<dbReference type="PROSITE" id="PS50929">
    <property type="entry name" value="ABC_TM1F"/>
    <property type="match status" value="1"/>
</dbReference>
<dbReference type="SUPFAM" id="SSF90123">
    <property type="entry name" value="ABC transporter transmembrane region"/>
    <property type="match status" value="1"/>
</dbReference>
<keyword evidence="9" id="KW-1185">Reference proteome</keyword>
<dbReference type="Pfam" id="PF00005">
    <property type="entry name" value="ABC_tran"/>
    <property type="match status" value="1"/>
</dbReference>
<dbReference type="InterPro" id="IPR017871">
    <property type="entry name" value="ABC_transporter-like_CS"/>
</dbReference>
<keyword evidence="4 5" id="KW-0472">Membrane</keyword>
<organism evidence="8 9">
    <name type="scientific">Mangrovihabitans endophyticus</name>
    <dbReference type="NCBI Taxonomy" id="1751298"/>
    <lineage>
        <taxon>Bacteria</taxon>
        <taxon>Bacillati</taxon>
        <taxon>Actinomycetota</taxon>
        <taxon>Actinomycetes</taxon>
        <taxon>Micromonosporales</taxon>
        <taxon>Micromonosporaceae</taxon>
        <taxon>Mangrovihabitans</taxon>
    </lineage>
</organism>
<dbReference type="InterPro" id="IPR036640">
    <property type="entry name" value="ABC1_TM_sf"/>
</dbReference>
<dbReference type="GO" id="GO:0005886">
    <property type="term" value="C:plasma membrane"/>
    <property type="evidence" value="ECO:0007669"/>
    <property type="project" value="UniProtKB-SubCell"/>
</dbReference>
<dbReference type="Pfam" id="PF00664">
    <property type="entry name" value="ABC_membrane"/>
    <property type="match status" value="1"/>
</dbReference>
<feature type="transmembrane region" description="Helical" evidence="5">
    <location>
        <begin position="139"/>
        <end position="161"/>
    </location>
</feature>
<comment type="caution">
    <text evidence="8">The sequence shown here is derived from an EMBL/GenBank/DDBJ whole genome shotgun (WGS) entry which is preliminary data.</text>
</comment>
<dbReference type="PANTHER" id="PTHR43394">
    <property type="entry name" value="ATP-DEPENDENT PERMEASE MDL1, MITOCHONDRIAL"/>
    <property type="match status" value="1"/>
</dbReference>
<dbReference type="AlphaFoldDB" id="A0A8J3C440"/>
<feature type="transmembrane region" description="Helical" evidence="5">
    <location>
        <begin position="65"/>
        <end position="85"/>
    </location>
</feature>
<proteinExistence type="predicted"/>
<dbReference type="EMBL" id="BMMX01000028">
    <property type="protein sequence ID" value="GGL07645.1"/>
    <property type="molecule type" value="Genomic_DNA"/>
</dbReference>
<feature type="domain" description="ABC transmembrane type-1" evidence="7">
    <location>
        <begin position="29"/>
        <end position="310"/>
    </location>
</feature>
<evidence type="ECO:0000313" key="8">
    <source>
        <dbReference type="EMBL" id="GGL07645.1"/>
    </source>
</evidence>
<sequence>MAGVAGVADVRGPVVFLRWLAARQKRLIATAGFFGSAWMAGLTVMPHLLSQAIDRGLAAHRPGTLAWWAGAVLGLGAASAGLGIMRHRSMTKIRLQVALRVADLIIAHATRLGAALPRSVAAGEVVTIGIGDVWRVGRAFMAVGPGVGSLCGYAVVAVLVWRISPMLAAVVLAGVPTVILAVTPLLRRLQATGQRYRERQGDLASRLVDTLAGLRVLSGLGGKQAHADRFRRESAGLRDEGYRVAEATSWLGALTRGLPGVFLAVVTWLAARSAAAGGITVGELVAVYAYTAILTVPVFLLVESGAEMMRGVVAARRVTAFLGLPAPDPSGVSGPPAAATLHDPESGVSVPPRTLAALATARTADARAVLDRLSRFGATDATWGGIRVDAVAADDLRPRVLMADDDAAVFAGALREVIAGRADADEPAVRRAVWAAAAGDVGAGDLSAGVERDGRNLSGGQRQRVRLARALYADPEVLLATEPTSAVDAHTEAAIAQRLAQARAGRATLVATSSPVLLDRADVVHYLVDGRVAASGTHRRLLADEPGYRDLVTRTAGEPA</sequence>
<dbReference type="GO" id="GO:0016887">
    <property type="term" value="F:ATP hydrolysis activity"/>
    <property type="evidence" value="ECO:0007669"/>
    <property type="project" value="InterPro"/>
</dbReference>
<dbReference type="GO" id="GO:0015421">
    <property type="term" value="F:ABC-type oligopeptide transporter activity"/>
    <property type="evidence" value="ECO:0007669"/>
    <property type="project" value="TreeGrafter"/>
</dbReference>
<dbReference type="InterPro" id="IPR011527">
    <property type="entry name" value="ABC1_TM_dom"/>
</dbReference>
<dbReference type="SUPFAM" id="SSF52540">
    <property type="entry name" value="P-loop containing nucleoside triphosphate hydrolases"/>
    <property type="match status" value="1"/>
</dbReference>
<reference evidence="8" key="1">
    <citation type="journal article" date="2014" name="Int. J. Syst. Evol. Microbiol.">
        <title>Complete genome sequence of Corynebacterium casei LMG S-19264T (=DSM 44701T), isolated from a smear-ripened cheese.</title>
        <authorList>
            <consortium name="US DOE Joint Genome Institute (JGI-PGF)"/>
            <person name="Walter F."/>
            <person name="Albersmeier A."/>
            <person name="Kalinowski J."/>
            <person name="Ruckert C."/>
        </authorList>
    </citation>
    <scope>NUCLEOTIDE SEQUENCE</scope>
    <source>
        <strain evidence="8">CGMCC 4.7299</strain>
    </source>
</reference>
<dbReference type="InterPro" id="IPR003439">
    <property type="entry name" value="ABC_transporter-like_ATP-bd"/>
</dbReference>
<dbReference type="GO" id="GO:0005524">
    <property type="term" value="F:ATP binding"/>
    <property type="evidence" value="ECO:0007669"/>
    <property type="project" value="InterPro"/>
</dbReference>
<comment type="subcellular location">
    <subcellularLocation>
        <location evidence="1">Cell membrane</location>
        <topology evidence="1">Multi-pass membrane protein</topology>
    </subcellularLocation>
</comment>
<dbReference type="Gene3D" id="1.20.1560.10">
    <property type="entry name" value="ABC transporter type 1, transmembrane domain"/>
    <property type="match status" value="1"/>
</dbReference>
<evidence type="ECO:0000259" key="6">
    <source>
        <dbReference type="PROSITE" id="PS50893"/>
    </source>
</evidence>
<protein>
    <submittedName>
        <fullName evidence="8">ABC transporter</fullName>
    </submittedName>
</protein>
<gene>
    <name evidence="8" type="ORF">GCM10012284_47530</name>
</gene>
<dbReference type="PANTHER" id="PTHR43394:SF1">
    <property type="entry name" value="ATP-BINDING CASSETTE SUB-FAMILY B MEMBER 10, MITOCHONDRIAL"/>
    <property type="match status" value="1"/>
</dbReference>
<evidence type="ECO:0000259" key="7">
    <source>
        <dbReference type="PROSITE" id="PS50929"/>
    </source>
</evidence>
<evidence type="ECO:0000256" key="5">
    <source>
        <dbReference type="SAM" id="Phobius"/>
    </source>
</evidence>
<feature type="transmembrane region" description="Helical" evidence="5">
    <location>
        <begin position="27"/>
        <end position="45"/>
    </location>
</feature>
<keyword evidence="2 5" id="KW-0812">Transmembrane</keyword>
<evidence type="ECO:0000256" key="1">
    <source>
        <dbReference type="ARBA" id="ARBA00004651"/>
    </source>
</evidence>
<dbReference type="Proteomes" id="UP000656042">
    <property type="component" value="Unassembled WGS sequence"/>
</dbReference>
<feature type="transmembrane region" description="Helical" evidence="5">
    <location>
        <begin position="167"/>
        <end position="186"/>
    </location>
</feature>
<evidence type="ECO:0000256" key="3">
    <source>
        <dbReference type="ARBA" id="ARBA00022989"/>
    </source>
</evidence>
<feature type="domain" description="ABC transporter" evidence="6">
    <location>
        <begin position="293"/>
        <end position="554"/>
    </location>
</feature>
<dbReference type="InterPro" id="IPR039421">
    <property type="entry name" value="Type_1_exporter"/>
</dbReference>
<evidence type="ECO:0000313" key="9">
    <source>
        <dbReference type="Proteomes" id="UP000656042"/>
    </source>
</evidence>
<dbReference type="PROSITE" id="PS50893">
    <property type="entry name" value="ABC_TRANSPORTER_2"/>
    <property type="match status" value="1"/>
</dbReference>
<evidence type="ECO:0000256" key="2">
    <source>
        <dbReference type="ARBA" id="ARBA00022692"/>
    </source>
</evidence>
<accession>A0A8J3C440</accession>
<reference evidence="8" key="2">
    <citation type="submission" date="2020-09" db="EMBL/GenBank/DDBJ databases">
        <authorList>
            <person name="Sun Q."/>
            <person name="Zhou Y."/>
        </authorList>
    </citation>
    <scope>NUCLEOTIDE SEQUENCE</scope>
    <source>
        <strain evidence="8">CGMCC 4.7299</strain>
    </source>
</reference>